<evidence type="ECO:0000259" key="2">
    <source>
        <dbReference type="Pfam" id="PF24088"/>
    </source>
</evidence>
<feature type="domain" description="DUF7373" evidence="3">
    <location>
        <begin position="263"/>
        <end position="403"/>
    </location>
</feature>
<proteinExistence type="predicted"/>
<organism evidence="4 5">
    <name type="scientific">[Mycobacterium] wendilense</name>
    <dbReference type="NCBI Taxonomy" id="3064284"/>
    <lineage>
        <taxon>Bacteria</taxon>
        <taxon>Bacillati</taxon>
        <taxon>Actinomycetota</taxon>
        <taxon>Actinomycetes</taxon>
        <taxon>Mycobacteriales</taxon>
        <taxon>Mycobacteriaceae</taxon>
        <taxon>Mycolicibacter</taxon>
    </lineage>
</organism>
<keyword evidence="5" id="KW-1185">Reference proteome</keyword>
<protein>
    <submittedName>
        <fullName evidence="4">Uncharacterized protein</fullName>
    </submittedName>
</protein>
<keyword evidence="1" id="KW-0732">Signal</keyword>
<dbReference type="EMBL" id="OY726395">
    <property type="protein sequence ID" value="CAJ1578332.1"/>
    <property type="molecule type" value="Genomic_DNA"/>
</dbReference>
<evidence type="ECO:0000259" key="3">
    <source>
        <dbReference type="Pfam" id="PF24092"/>
    </source>
</evidence>
<dbReference type="Proteomes" id="UP001190466">
    <property type="component" value="Chromosome"/>
</dbReference>
<dbReference type="InterPro" id="IPR056463">
    <property type="entry name" value="DUF7373_C"/>
</dbReference>
<feature type="chain" id="PRO_5046810373" evidence="1">
    <location>
        <begin position="25"/>
        <end position="405"/>
    </location>
</feature>
<dbReference type="PROSITE" id="PS51257">
    <property type="entry name" value="PROKAR_LIPOPROTEIN"/>
    <property type="match status" value="1"/>
</dbReference>
<feature type="signal peptide" evidence="1">
    <location>
        <begin position="1"/>
        <end position="24"/>
    </location>
</feature>
<dbReference type="RefSeq" id="WP_316513485.1">
    <property type="nucleotide sequence ID" value="NZ_OY726395.1"/>
</dbReference>
<evidence type="ECO:0000313" key="5">
    <source>
        <dbReference type="Proteomes" id="UP001190466"/>
    </source>
</evidence>
<dbReference type="Pfam" id="PF24088">
    <property type="entry name" value="DUF7373"/>
    <property type="match status" value="1"/>
</dbReference>
<name>A0ABM9M7T8_9MYCO</name>
<sequence length="405" mass="42922">MFVQRGVGALAAAMALLLMVAGCAVTMDGVAMPDLDATESVLALDPGHHPTTPKPPLGAAGPEGHLVEARRMAEALTQPFQVDPDLGTGGAISRGDGVIEDAVAVENVFPAPLPAGADHNFVAGFAVLRDNKGVQEKSLHNALLRFATPEDAAAAAEDMAGRVRGSVTFFEMDTSFAAWPVAIPRYPESKGIAFELYSSQGVLALTTRGPFILGQSTLSIDGWEAAAELVADTLDKQIPMLDGFTPTPVDQLAELPLDPDGVLARTLPLPPEIDPGVSVGTYGPHGYLTYSADPVRDQELFEETGVTVIAKSGATVYQARDGAAAENLLDEFAERARNELGFRDSDGVVGLPEAVCFTRERTSATRRNQHYCLATADRYLMQILAANPYAARQMLAAQYLMLTAE</sequence>
<dbReference type="Pfam" id="PF24092">
    <property type="entry name" value="DUF7373_C"/>
    <property type="match status" value="1"/>
</dbReference>
<reference evidence="4 5" key="1">
    <citation type="submission" date="2023-08" db="EMBL/GenBank/DDBJ databases">
        <authorList>
            <person name="Folkvardsen B D."/>
            <person name="Norman A."/>
        </authorList>
    </citation>
    <scope>NUCLEOTIDE SEQUENCE [LARGE SCALE GENOMIC DNA]</scope>
    <source>
        <strain evidence="4 5">Mu0050</strain>
    </source>
</reference>
<gene>
    <name evidence="4" type="ORF">MU0050_000030</name>
</gene>
<feature type="domain" description="DUF7373" evidence="2">
    <location>
        <begin position="62"/>
        <end position="257"/>
    </location>
</feature>
<accession>A0ABM9M7T8</accession>
<dbReference type="InterPro" id="IPR055797">
    <property type="entry name" value="DUF7373"/>
</dbReference>
<evidence type="ECO:0000313" key="4">
    <source>
        <dbReference type="EMBL" id="CAJ1578332.1"/>
    </source>
</evidence>
<evidence type="ECO:0000256" key="1">
    <source>
        <dbReference type="SAM" id="SignalP"/>
    </source>
</evidence>